<dbReference type="Gramene" id="EFJ07975">
    <property type="protein sequence ID" value="EFJ07975"/>
    <property type="gene ID" value="SELMODRAFT_450197"/>
</dbReference>
<dbReference type="EMBL" id="GL377678">
    <property type="protein sequence ID" value="EFJ07975.1"/>
    <property type="molecule type" value="Genomic_DNA"/>
</dbReference>
<evidence type="ECO:0000256" key="11">
    <source>
        <dbReference type="SAM" id="Phobius"/>
    </source>
</evidence>
<proteinExistence type="inferred from homology"/>
<keyword evidence="3" id="KW-0813">Transport</keyword>
<keyword evidence="5" id="KW-0106">Calcium</keyword>
<name>D8T5X1_SELML</name>
<gene>
    <name evidence="13" type="primary">SmTPK2_1</name>
    <name evidence="13" type="ORF">SELMODRAFT_450197</name>
</gene>
<evidence type="ECO:0000256" key="5">
    <source>
        <dbReference type="ARBA" id="ARBA00022837"/>
    </source>
</evidence>
<dbReference type="PRINTS" id="PR01333">
    <property type="entry name" value="2POREKCHANEL"/>
</dbReference>
<feature type="region of interest" description="Disordered" evidence="10">
    <location>
        <begin position="45"/>
        <end position="92"/>
    </location>
</feature>
<dbReference type="GO" id="GO:0005886">
    <property type="term" value="C:plasma membrane"/>
    <property type="evidence" value="ECO:0000318"/>
    <property type="project" value="GO_Central"/>
</dbReference>
<keyword evidence="6 11" id="KW-1133">Transmembrane helix</keyword>
<comment type="similarity">
    <text evidence="2">Belongs to the two pore domain potassium channel (TC 1.A.1.7) family.</text>
</comment>
<feature type="transmembrane region" description="Helical" evidence="11">
    <location>
        <begin position="138"/>
        <end position="156"/>
    </location>
</feature>
<dbReference type="OMA" id="CISKSEY"/>
<evidence type="ECO:0000256" key="1">
    <source>
        <dbReference type="ARBA" id="ARBA00004141"/>
    </source>
</evidence>
<comment type="subcellular location">
    <subcellularLocation>
        <location evidence="1">Membrane</location>
        <topology evidence="1">Multi-pass membrane protein</topology>
    </subcellularLocation>
</comment>
<accession>D8T5X1</accession>
<evidence type="ECO:0000313" key="14">
    <source>
        <dbReference type="Proteomes" id="UP000001514"/>
    </source>
</evidence>
<dbReference type="FunFam" id="1.10.287.70:FF:000167">
    <property type="entry name" value="Two-pore potassium channel 2-like"/>
    <property type="match status" value="1"/>
</dbReference>
<evidence type="ECO:0000256" key="8">
    <source>
        <dbReference type="ARBA" id="ARBA00023136"/>
    </source>
</evidence>
<keyword evidence="14" id="KW-1185">Reference proteome</keyword>
<feature type="transmembrane region" description="Helical" evidence="11">
    <location>
        <begin position="162"/>
        <end position="189"/>
    </location>
</feature>
<keyword evidence="4 11" id="KW-0812">Transmembrane</keyword>
<protein>
    <submittedName>
        <fullName evidence="13">Uncharacterized protein SmTPK2_1</fullName>
    </submittedName>
</protein>
<dbReference type="InParanoid" id="D8T5X1"/>
<evidence type="ECO:0000256" key="7">
    <source>
        <dbReference type="ARBA" id="ARBA00023065"/>
    </source>
</evidence>
<sequence length="382" mass="42088">MELPRSPGTASAPLWTIAEEDELPESAALVKDRLVYGSAGSDLPEAVLDDRRQGDRAEKSGISAPDRWSPGRRLKKSRTAPAMTSDYGKRCGDDDKPRLESAARIARQAAIGFCIYIAIGVLIYVWRFSGTRTHTLVDAVYFGIVTMCTIGYGDIAPVSSTTKLYCCVFVVIGMGFIDVLLSGMVAYILERQEELLMSAVEGGRHQTARRVSRLGRMRKRMKVVLALGVVIGCVTLGTLAVHKLEELSWVDSFYLSCISVTTVGYGDHAFESLAGRLFASMWLLISSLAVARAFLFLAEARIARRNRLIAKWVLTREMTVGDLVAADIDNNGFVSKSEFVVYKLKELGKISQDDIMEVCRQFNIMDRDNSGRITLSCLSDAV</sequence>
<keyword evidence="7" id="KW-0406">Ion transport</keyword>
<dbReference type="SUPFAM" id="SSF47473">
    <property type="entry name" value="EF-hand"/>
    <property type="match status" value="1"/>
</dbReference>
<dbReference type="AlphaFoldDB" id="D8T5X1"/>
<dbReference type="GO" id="GO:0015271">
    <property type="term" value="F:outward rectifier potassium channel activity"/>
    <property type="evidence" value="ECO:0000318"/>
    <property type="project" value="GO_Central"/>
</dbReference>
<evidence type="ECO:0000313" key="13">
    <source>
        <dbReference type="EMBL" id="EFJ07975.1"/>
    </source>
</evidence>
<dbReference type="PANTHER" id="PTHR11003:SF282">
    <property type="entry name" value="TWO-PORE POTASSIUM CHANNEL 3"/>
    <property type="match status" value="1"/>
</dbReference>
<dbReference type="GO" id="GO:0022841">
    <property type="term" value="F:potassium ion leak channel activity"/>
    <property type="evidence" value="ECO:0000318"/>
    <property type="project" value="GO_Central"/>
</dbReference>
<evidence type="ECO:0000256" key="6">
    <source>
        <dbReference type="ARBA" id="ARBA00022989"/>
    </source>
</evidence>
<feature type="transmembrane region" description="Helical" evidence="11">
    <location>
        <begin position="223"/>
        <end position="242"/>
    </location>
</feature>
<dbReference type="HOGENOM" id="CLU_033675_2_0_1"/>
<evidence type="ECO:0000256" key="9">
    <source>
        <dbReference type="ARBA" id="ARBA00023303"/>
    </source>
</evidence>
<dbReference type="KEGG" id="smo:SELMODRAFT_450197"/>
<dbReference type="GO" id="GO:0071805">
    <property type="term" value="P:potassium ion transmembrane transport"/>
    <property type="evidence" value="ECO:0000318"/>
    <property type="project" value="GO_Central"/>
</dbReference>
<dbReference type="SUPFAM" id="SSF81324">
    <property type="entry name" value="Voltage-gated potassium channels"/>
    <property type="match status" value="2"/>
</dbReference>
<feature type="compositionally biased region" description="Basic and acidic residues" evidence="10">
    <location>
        <begin position="48"/>
        <end position="59"/>
    </location>
</feature>
<dbReference type="PANTHER" id="PTHR11003">
    <property type="entry name" value="POTASSIUM CHANNEL, SUBFAMILY K"/>
    <property type="match status" value="1"/>
</dbReference>
<feature type="domain" description="Potassium channel" evidence="12">
    <location>
        <begin position="113"/>
        <end position="188"/>
    </location>
</feature>
<evidence type="ECO:0000256" key="3">
    <source>
        <dbReference type="ARBA" id="ARBA00022448"/>
    </source>
</evidence>
<dbReference type="Pfam" id="PF07885">
    <property type="entry name" value="Ion_trans_2"/>
    <property type="match status" value="2"/>
</dbReference>
<evidence type="ECO:0000259" key="12">
    <source>
        <dbReference type="Pfam" id="PF07885"/>
    </source>
</evidence>
<reference evidence="13 14" key="1">
    <citation type="journal article" date="2011" name="Science">
        <title>The Selaginella genome identifies genetic changes associated with the evolution of vascular plants.</title>
        <authorList>
            <person name="Banks J.A."/>
            <person name="Nishiyama T."/>
            <person name="Hasebe M."/>
            <person name="Bowman J.L."/>
            <person name="Gribskov M."/>
            <person name="dePamphilis C."/>
            <person name="Albert V.A."/>
            <person name="Aono N."/>
            <person name="Aoyama T."/>
            <person name="Ambrose B.A."/>
            <person name="Ashton N.W."/>
            <person name="Axtell M.J."/>
            <person name="Barker E."/>
            <person name="Barker M.S."/>
            <person name="Bennetzen J.L."/>
            <person name="Bonawitz N.D."/>
            <person name="Chapple C."/>
            <person name="Cheng C."/>
            <person name="Correa L.G."/>
            <person name="Dacre M."/>
            <person name="DeBarry J."/>
            <person name="Dreyer I."/>
            <person name="Elias M."/>
            <person name="Engstrom E.M."/>
            <person name="Estelle M."/>
            <person name="Feng L."/>
            <person name="Finet C."/>
            <person name="Floyd S.K."/>
            <person name="Frommer W.B."/>
            <person name="Fujita T."/>
            <person name="Gramzow L."/>
            <person name="Gutensohn M."/>
            <person name="Harholt J."/>
            <person name="Hattori M."/>
            <person name="Heyl A."/>
            <person name="Hirai T."/>
            <person name="Hiwatashi Y."/>
            <person name="Ishikawa M."/>
            <person name="Iwata M."/>
            <person name="Karol K.G."/>
            <person name="Koehler B."/>
            <person name="Kolukisaoglu U."/>
            <person name="Kubo M."/>
            <person name="Kurata T."/>
            <person name="Lalonde S."/>
            <person name="Li K."/>
            <person name="Li Y."/>
            <person name="Litt A."/>
            <person name="Lyons E."/>
            <person name="Manning G."/>
            <person name="Maruyama T."/>
            <person name="Michael T.P."/>
            <person name="Mikami K."/>
            <person name="Miyazaki S."/>
            <person name="Morinaga S."/>
            <person name="Murata T."/>
            <person name="Mueller-Roeber B."/>
            <person name="Nelson D.R."/>
            <person name="Obara M."/>
            <person name="Oguri Y."/>
            <person name="Olmstead R.G."/>
            <person name="Onodera N."/>
            <person name="Petersen B.L."/>
            <person name="Pils B."/>
            <person name="Prigge M."/>
            <person name="Rensing S.A."/>
            <person name="Riano-Pachon D.M."/>
            <person name="Roberts A.W."/>
            <person name="Sato Y."/>
            <person name="Scheller H.V."/>
            <person name="Schulz B."/>
            <person name="Schulz C."/>
            <person name="Shakirov E.V."/>
            <person name="Shibagaki N."/>
            <person name="Shinohara N."/>
            <person name="Shippen D.E."/>
            <person name="Soerensen I."/>
            <person name="Sotooka R."/>
            <person name="Sugimoto N."/>
            <person name="Sugita M."/>
            <person name="Sumikawa N."/>
            <person name="Tanurdzic M."/>
            <person name="Theissen G."/>
            <person name="Ulvskov P."/>
            <person name="Wakazuki S."/>
            <person name="Weng J.K."/>
            <person name="Willats W.W."/>
            <person name="Wipf D."/>
            <person name="Wolf P.G."/>
            <person name="Yang L."/>
            <person name="Zimmer A.D."/>
            <person name="Zhu Q."/>
            <person name="Mitros T."/>
            <person name="Hellsten U."/>
            <person name="Loque D."/>
            <person name="Otillar R."/>
            <person name="Salamov A."/>
            <person name="Schmutz J."/>
            <person name="Shapiro H."/>
            <person name="Lindquist E."/>
            <person name="Lucas S."/>
            <person name="Rokhsar D."/>
            <person name="Grigoriev I.V."/>
        </authorList>
    </citation>
    <scope>NUCLEOTIDE SEQUENCE [LARGE SCALE GENOMIC DNA]</scope>
</reference>
<feature type="transmembrane region" description="Helical" evidence="11">
    <location>
        <begin position="105"/>
        <end position="126"/>
    </location>
</feature>
<dbReference type="PROSITE" id="PS00018">
    <property type="entry name" value="EF_HAND_1"/>
    <property type="match status" value="1"/>
</dbReference>
<dbReference type="InterPro" id="IPR013099">
    <property type="entry name" value="K_chnl_dom"/>
</dbReference>
<dbReference type="Proteomes" id="UP000001514">
    <property type="component" value="Unassembled WGS sequence"/>
</dbReference>
<evidence type="ECO:0000256" key="2">
    <source>
        <dbReference type="ARBA" id="ARBA00010159"/>
    </source>
</evidence>
<dbReference type="InterPro" id="IPR018247">
    <property type="entry name" value="EF_Hand_1_Ca_BS"/>
</dbReference>
<dbReference type="GO" id="GO:0009705">
    <property type="term" value="C:plant-type vacuole membrane"/>
    <property type="evidence" value="ECO:0000318"/>
    <property type="project" value="GO_Central"/>
</dbReference>
<dbReference type="Gene3D" id="1.10.238.10">
    <property type="entry name" value="EF-hand"/>
    <property type="match status" value="1"/>
</dbReference>
<dbReference type="InterPro" id="IPR011992">
    <property type="entry name" value="EF-hand-dom_pair"/>
</dbReference>
<evidence type="ECO:0000256" key="4">
    <source>
        <dbReference type="ARBA" id="ARBA00022692"/>
    </source>
</evidence>
<dbReference type="FunCoup" id="D8T5X1">
    <property type="interactions" value="103"/>
</dbReference>
<feature type="domain" description="Potassium channel" evidence="12">
    <location>
        <begin position="230"/>
        <end position="297"/>
    </location>
</feature>
<dbReference type="InterPro" id="IPR003280">
    <property type="entry name" value="2pore_dom_K_chnl"/>
</dbReference>
<evidence type="ECO:0000256" key="10">
    <source>
        <dbReference type="SAM" id="MobiDB-lite"/>
    </source>
</evidence>
<keyword evidence="9" id="KW-0407">Ion channel</keyword>
<organism evidence="14">
    <name type="scientific">Selaginella moellendorffii</name>
    <name type="common">Spikemoss</name>
    <dbReference type="NCBI Taxonomy" id="88036"/>
    <lineage>
        <taxon>Eukaryota</taxon>
        <taxon>Viridiplantae</taxon>
        <taxon>Streptophyta</taxon>
        <taxon>Embryophyta</taxon>
        <taxon>Tracheophyta</taxon>
        <taxon>Lycopodiopsida</taxon>
        <taxon>Selaginellales</taxon>
        <taxon>Selaginellaceae</taxon>
        <taxon>Selaginella</taxon>
    </lineage>
</organism>
<keyword evidence="8 11" id="KW-0472">Membrane</keyword>
<dbReference type="Gene3D" id="1.10.287.70">
    <property type="match status" value="2"/>
</dbReference>
<feature type="transmembrane region" description="Helical" evidence="11">
    <location>
        <begin position="277"/>
        <end position="298"/>
    </location>
</feature>
<dbReference type="eggNOG" id="KOG1418">
    <property type="taxonomic scope" value="Eukaryota"/>
</dbReference>